<evidence type="ECO:0000256" key="1">
    <source>
        <dbReference type="SAM" id="MobiDB-lite"/>
    </source>
</evidence>
<protein>
    <submittedName>
        <fullName evidence="2">Uncharacterized protein</fullName>
    </submittedName>
</protein>
<name>A0A517ZAZ5_9PLAN</name>
<accession>A0A517ZAZ5</accession>
<keyword evidence="3" id="KW-1185">Reference proteome</keyword>
<evidence type="ECO:0000313" key="3">
    <source>
        <dbReference type="Proteomes" id="UP000320496"/>
    </source>
</evidence>
<feature type="region of interest" description="Disordered" evidence="1">
    <location>
        <begin position="21"/>
        <end position="44"/>
    </location>
</feature>
<evidence type="ECO:0000313" key="2">
    <source>
        <dbReference type="EMBL" id="QDU39664.1"/>
    </source>
</evidence>
<dbReference type="RefSeq" id="WP_197443619.1">
    <property type="nucleotide sequence ID" value="NZ_CP036275.1"/>
</dbReference>
<proteinExistence type="predicted"/>
<dbReference type="EMBL" id="CP036275">
    <property type="protein sequence ID" value="QDU39664.1"/>
    <property type="molecule type" value="Genomic_DNA"/>
</dbReference>
<gene>
    <name evidence="2" type="ORF">Mal4_40100</name>
</gene>
<dbReference type="AlphaFoldDB" id="A0A517ZAZ5"/>
<sequence length="360" mass="39055">MTDRPRTLAPSAYERTRKAVLETESVRHGARAPQQTPRDNQHARRMRVAVGLGEVDATGVVRSISSTNRAFHNGEVLPAKPLVWDPQSRQWIVADPDEEIALLVGAGGQLSVSPNSDVTCVHVPGVGNVVVQSELMALFQTTDANQPADAGPPAFGIAAVSQATGQNVSSDDVFAAGTGQIAIVRPPVNAHEQDYVFLGATPRRRETSRNDSGGNPSLAWVVPVTQHLPTWVAYDPEAEAPPQRREIWGPRPGSWYVHKRPTFTRTVEFPHRISVAVECDVDVQLTSNGYGDCTCDASATSNCQATATVEPFEEEVVYGWRVIDVDEQQGLCLVGHVTSFLSETVRRDGSVDDFDHTESS</sequence>
<organism evidence="2 3">
    <name type="scientific">Maioricimonas rarisocia</name>
    <dbReference type="NCBI Taxonomy" id="2528026"/>
    <lineage>
        <taxon>Bacteria</taxon>
        <taxon>Pseudomonadati</taxon>
        <taxon>Planctomycetota</taxon>
        <taxon>Planctomycetia</taxon>
        <taxon>Planctomycetales</taxon>
        <taxon>Planctomycetaceae</taxon>
        <taxon>Maioricimonas</taxon>
    </lineage>
</organism>
<dbReference type="Proteomes" id="UP000320496">
    <property type="component" value="Chromosome"/>
</dbReference>
<reference evidence="2 3" key="1">
    <citation type="submission" date="2019-02" db="EMBL/GenBank/DDBJ databases">
        <title>Deep-cultivation of Planctomycetes and their phenomic and genomic characterization uncovers novel biology.</title>
        <authorList>
            <person name="Wiegand S."/>
            <person name="Jogler M."/>
            <person name="Boedeker C."/>
            <person name="Pinto D."/>
            <person name="Vollmers J."/>
            <person name="Rivas-Marin E."/>
            <person name="Kohn T."/>
            <person name="Peeters S.H."/>
            <person name="Heuer A."/>
            <person name="Rast P."/>
            <person name="Oberbeckmann S."/>
            <person name="Bunk B."/>
            <person name="Jeske O."/>
            <person name="Meyerdierks A."/>
            <person name="Storesund J.E."/>
            <person name="Kallscheuer N."/>
            <person name="Luecker S."/>
            <person name="Lage O.M."/>
            <person name="Pohl T."/>
            <person name="Merkel B.J."/>
            <person name="Hornburger P."/>
            <person name="Mueller R.-W."/>
            <person name="Bruemmer F."/>
            <person name="Labrenz M."/>
            <person name="Spormann A.M."/>
            <person name="Op den Camp H."/>
            <person name="Overmann J."/>
            <person name="Amann R."/>
            <person name="Jetten M.S.M."/>
            <person name="Mascher T."/>
            <person name="Medema M.H."/>
            <person name="Devos D.P."/>
            <person name="Kaster A.-K."/>
            <person name="Ovreas L."/>
            <person name="Rohde M."/>
            <person name="Galperin M.Y."/>
            <person name="Jogler C."/>
        </authorList>
    </citation>
    <scope>NUCLEOTIDE SEQUENCE [LARGE SCALE GENOMIC DNA]</scope>
    <source>
        <strain evidence="2 3">Mal4</strain>
    </source>
</reference>
<dbReference type="KEGG" id="mri:Mal4_40100"/>